<dbReference type="Gene3D" id="1.10.10.60">
    <property type="entry name" value="Homeodomain-like"/>
    <property type="match status" value="2"/>
</dbReference>
<name>A0ABV6DJ61_9BACL</name>
<dbReference type="SUPFAM" id="SSF51215">
    <property type="entry name" value="Regulatory protein AraC"/>
    <property type="match status" value="1"/>
</dbReference>
<evidence type="ECO:0000256" key="1">
    <source>
        <dbReference type="ARBA" id="ARBA00023015"/>
    </source>
</evidence>
<proteinExistence type="predicted"/>
<comment type="caution">
    <text evidence="5">The sequence shown here is derived from an EMBL/GenBank/DDBJ whole genome shotgun (WGS) entry which is preliminary data.</text>
</comment>
<dbReference type="Pfam" id="PF12833">
    <property type="entry name" value="HTH_18"/>
    <property type="match status" value="1"/>
</dbReference>
<feature type="domain" description="HTH araC/xylS-type" evidence="4">
    <location>
        <begin position="187"/>
        <end position="285"/>
    </location>
</feature>
<dbReference type="RefSeq" id="WP_377469875.1">
    <property type="nucleotide sequence ID" value="NZ_JBHLWN010000031.1"/>
</dbReference>
<accession>A0ABV6DJ61</accession>
<gene>
    <name evidence="5" type="ORF">ACFFK0_09360</name>
</gene>
<protein>
    <submittedName>
        <fullName evidence="5">Helix-turn-helix domain-containing protein</fullName>
    </submittedName>
</protein>
<dbReference type="SMART" id="SM00342">
    <property type="entry name" value="HTH_ARAC"/>
    <property type="match status" value="1"/>
</dbReference>
<evidence type="ECO:0000259" key="4">
    <source>
        <dbReference type="PROSITE" id="PS01124"/>
    </source>
</evidence>
<sequence>MDGLHFTIPPMPQLLTVGHSVWRPGDQHVHRIFPVFDMLLVVRGMLYMTEDGHAFELGPGHFLTLEPNRPHYGHKPCEEETDIYWLHFTHSSGVRLVRSEQVSWGALQRSGTDFDTTPAERSLIIPKYTVLDPSPLLPVLREMVELHRSLRLQDEAMLHALSARFLAQLQTAAAGTAKLSGSRLLSERAAAYLRSRQFEPYRAKELEEALHFDIDYITRCLKKHTGLTPLQYDLHVKLEEAKRLLSQTDEPVAVIAGRVGIPDDNYFVRLFRAKLGLTPGAYRKRQRGFI</sequence>
<evidence type="ECO:0000313" key="6">
    <source>
        <dbReference type="Proteomes" id="UP001589776"/>
    </source>
</evidence>
<dbReference type="InterPro" id="IPR014710">
    <property type="entry name" value="RmlC-like_jellyroll"/>
</dbReference>
<dbReference type="Pfam" id="PF02311">
    <property type="entry name" value="AraC_binding"/>
    <property type="match status" value="1"/>
</dbReference>
<evidence type="ECO:0000256" key="2">
    <source>
        <dbReference type="ARBA" id="ARBA00023125"/>
    </source>
</evidence>
<dbReference type="PANTHER" id="PTHR43280">
    <property type="entry name" value="ARAC-FAMILY TRANSCRIPTIONAL REGULATOR"/>
    <property type="match status" value="1"/>
</dbReference>
<dbReference type="EMBL" id="JBHLWN010000031">
    <property type="protein sequence ID" value="MFC0212670.1"/>
    <property type="molecule type" value="Genomic_DNA"/>
</dbReference>
<dbReference type="PROSITE" id="PS01124">
    <property type="entry name" value="HTH_ARAC_FAMILY_2"/>
    <property type="match status" value="1"/>
</dbReference>
<evidence type="ECO:0000313" key="5">
    <source>
        <dbReference type="EMBL" id="MFC0212670.1"/>
    </source>
</evidence>
<dbReference type="InterPro" id="IPR003313">
    <property type="entry name" value="AraC-bd"/>
</dbReference>
<dbReference type="SUPFAM" id="SSF46689">
    <property type="entry name" value="Homeodomain-like"/>
    <property type="match status" value="1"/>
</dbReference>
<keyword evidence="6" id="KW-1185">Reference proteome</keyword>
<organism evidence="5 6">
    <name type="scientific">Paenibacillus chartarius</name>
    <dbReference type="NCBI Taxonomy" id="747481"/>
    <lineage>
        <taxon>Bacteria</taxon>
        <taxon>Bacillati</taxon>
        <taxon>Bacillota</taxon>
        <taxon>Bacilli</taxon>
        <taxon>Bacillales</taxon>
        <taxon>Paenibacillaceae</taxon>
        <taxon>Paenibacillus</taxon>
    </lineage>
</organism>
<keyword evidence="3" id="KW-0804">Transcription</keyword>
<dbReference type="PANTHER" id="PTHR43280:SF30">
    <property type="entry name" value="MMSAB OPERON REGULATORY PROTEIN"/>
    <property type="match status" value="1"/>
</dbReference>
<dbReference type="Proteomes" id="UP001589776">
    <property type="component" value="Unassembled WGS sequence"/>
</dbReference>
<dbReference type="InterPro" id="IPR037923">
    <property type="entry name" value="HTH-like"/>
</dbReference>
<dbReference type="InterPro" id="IPR009057">
    <property type="entry name" value="Homeodomain-like_sf"/>
</dbReference>
<evidence type="ECO:0000256" key="3">
    <source>
        <dbReference type="ARBA" id="ARBA00023163"/>
    </source>
</evidence>
<reference evidence="5 6" key="1">
    <citation type="submission" date="2024-09" db="EMBL/GenBank/DDBJ databases">
        <authorList>
            <person name="Sun Q."/>
            <person name="Mori K."/>
        </authorList>
    </citation>
    <scope>NUCLEOTIDE SEQUENCE [LARGE SCALE GENOMIC DNA]</scope>
    <source>
        <strain evidence="5 6">CCM 7759</strain>
    </source>
</reference>
<keyword evidence="2" id="KW-0238">DNA-binding</keyword>
<dbReference type="Gene3D" id="2.60.120.10">
    <property type="entry name" value="Jelly Rolls"/>
    <property type="match status" value="1"/>
</dbReference>
<dbReference type="InterPro" id="IPR018060">
    <property type="entry name" value="HTH_AraC"/>
</dbReference>
<keyword evidence="1" id="KW-0805">Transcription regulation</keyword>